<dbReference type="PANTHER" id="PTHR10098">
    <property type="entry name" value="RAPSYN-RELATED"/>
    <property type="match status" value="1"/>
</dbReference>
<evidence type="ECO:0000259" key="2">
    <source>
        <dbReference type="Pfam" id="PF12770"/>
    </source>
</evidence>
<evidence type="ECO:0000313" key="4">
    <source>
        <dbReference type="Proteomes" id="UP000030700"/>
    </source>
</evidence>
<evidence type="ECO:0000256" key="1">
    <source>
        <dbReference type="PROSITE-ProRule" id="PRU00339"/>
    </source>
</evidence>
<reference evidence="3" key="1">
    <citation type="journal article" date="2015" name="PeerJ">
        <title>First genomic representation of candidate bacterial phylum KSB3 points to enhanced environmental sensing as a trigger of wastewater bulking.</title>
        <authorList>
            <person name="Sekiguchi Y."/>
            <person name="Ohashi A."/>
            <person name="Parks D.H."/>
            <person name="Yamauchi T."/>
            <person name="Tyson G.W."/>
            <person name="Hugenholtz P."/>
        </authorList>
    </citation>
    <scope>NUCLEOTIDE SEQUENCE [LARGE SCALE GENOMIC DNA]</scope>
</reference>
<dbReference type="InterPro" id="IPR024983">
    <property type="entry name" value="CHAT_dom"/>
</dbReference>
<feature type="domain" description="CHAT" evidence="2">
    <location>
        <begin position="555"/>
        <end position="825"/>
    </location>
</feature>
<evidence type="ECO:0000313" key="3">
    <source>
        <dbReference type="EMBL" id="GAK48852.1"/>
    </source>
</evidence>
<keyword evidence="4" id="KW-1185">Reference proteome</keyword>
<dbReference type="InterPro" id="IPR011990">
    <property type="entry name" value="TPR-like_helical_dom_sf"/>
</dbReference>
<proteinExistence type="predicted"/>
<dbReference type="PROSITE" id="PS50005">
    <property type="entry name" value="TPR"/>
    <property type="match status" value="1"/>
</dbReference>
<dbReference type="InterPro" id="IPR019734">
    <property type="entry name" value="TPR_rpt"/>
</dbReference>
<organism evidence="3">
    <name type="scientific">Candidatus Moduliflexus flocculans</name>
    <dbReference type="NCBI Taxonomy" id="1499966"/>
    <lineage>
        <taxon>Bacteria</taxon>
        <taxon>Candidatus Moduliflexota</taxon>
        <taxon>Candidatus Moduliflexia</taxon>
        <taxon>Candidatus Moduliflexales</taxon>
        <taxon>Candidatus Moduliflexaceae</taxon>
    </lineage>
</organism>
<dbReference type="HOGENOM" id="CLU_002404_2_1_0"/>
<keyword evidence="1" id="KW-0802">TPR repeat</keyword>
<feature type="repeat" description="TPR" evidence="1">
    <location>
        <begin position="151"/>
        <end position="184"/>
    </location>
</feature>
<dbReference type="Pfam" id="PF12770">
    <property type="entry name" value="CHAT"/>
    <property type="match status" value="1"/>
</dbReference>
<dbReference type="Gene3D" id="1.25.40.10">
    <property type="entry name" value="Tetratricopeptide repeat domain"/>
    <property type="match status" value="2"/>
</dbReference>
<protein>
    <submittedName>
        <fullName evidence="3">Tetratricopeptide repeat domain protein</fullName>
    </submittedName>
</protein>
<dbReference type="EMBL" id="DF820455">
    <property type="protein sequence ID" value="GAK48852.1"/>
    <property type="molecule type" value="Genomic_DNA"/>
</dbReference>
<gene>
    <name evidence="3" type="ORF">U14_00063</name>
</gene>
<dbReference type="Proteomes" id="UP000030700">
    <property type="component" value="Unassembled WGS sequence"/>
</dbReference>
<dbReference type="SUPFAM" id="SSF48452">
    <property type="entry name" value="TPR-like"/>
    <property type="match status" value="2"/>
</dbReference>
<sequence length="826" mass="93080">MNRLFFWIILARLLLIFPLPALYAKELQSCPLARQLYDEAQTLWETDPDAAFSLFRQAQQTFRECGGFEEKEAICFLQMGQIRFDSGEFLAALECYDNAEALVKEHPMAIAVLQASRAGVFVELGEPYEAINLYQQAESELRGMDDNARLAKALQGMGIAYSKIGEYEKALAALQKAQELFDLQDAPSDLAKTLTALGSVYDALGEQAGAQGASYYLKALDLYDRALRIYRENNEREDIGLVLNNIGTTHLNYARTQTNPSRFLYEAAEKYYQQSRQFASQDRSLEAKTRFHLGEAHLARSVFEASVTLLTQAAQFFETARAMQEEQRAQGELWQTFGQLAQTCERRENDADARKYYQQALDTLEAFFAAAGTQDFKISLGNQRAIANIYQSAMAFFMASGRPEDAFFISERARARAFLDQLGALPHFASEAAQNNRILQRKLTEISKALARTSETQRKELQARFDAVNQQHIQEFAEYEKLLHVLPPDLARLQKNLPENIVLLSFFTTPENTYVFVIGNDSFHAETLNLSQTELLKMVDCIRDFGDNSCLKDGYRRLIAPVRSYLNTKKIGIIPHGVLHQLPFAALQRKKMYFGDEFDLFMLPSAASWMYLKPKPFSTRPTLFGMGNGKASQGFSALRGAVRETEEFLAHRRVFDAEIFVSCSEPDCNRHNATESRFKRDAPNSEIIHLAAHGKFDPASRTPSWLLLSPDNKNDGRLEEREVRELDLSKTNLVVLSGCSTQLGTQSRGDEVIGLSRAFLSAGASSVVASLWNVDDLATRDFMNAFYLHLGLTHDKTAALQFAQKTMRSTYKNPRDWAGFALVGAP</sequence>
<name>A0A0S6VSJ2_9BACT</name>
<dbReference type="Pfam" id="PF13424">
    <property type="entry name" value="TPR_12"/>
    <property type="match status" value="1"/>
</dbReference>
<dbReference type="AlphaFoldDB" id="A0A0S6VSJ2"/>
<dbReference type="SMART" id="SM00028">
    <property type="entry name" value="TPR"/>
    <property type="match status" value="6"/>
</dbReference>
<dbReference type="STRING" id="1499966.U14_00063"/>
<accession>A0A0S6VSJ2</accession>